<evidence type="ECO:0000313" key="2">
    <source>
        <dbReference type="EMBL" id="KAK6938151.1"/>
    </source>
</evidence>
<dbReference type="Proteomes" id="UP001370490">
    <property type="component" value="Unassembled WGS sequence"/>
</dbReference>
<dbReference type="EMBL" id="JBAMMX010000006">
    <property type="protein sequence ID" value="KAK6938151.1"/>
    <property type="molecule type" value="Genomic_DNA"/>
</dbReference>
<dbReference type="InterPro" id="IPR021099">
    <property type="entry name" value="PORR_domain"/>
</dbReference>
<comment type="caution">
    <text evidence="2">The sequence shown here is derived from an EMBL/GenBank/DDBJ whole genome shotgun (WGS) entry which is preliminary data.</text>
</comment>
<dbReference type="GO" id="GO:0003723">
    <property type="term" value="F:RNA binding"/>
    <property type="evidence" value="ECO:0007669"/>
    <property type="project" value="InterPro"/>
</dbReference>
<evidence type="ECO:0000259" key="1">
    <source>
        <dbReference type="Pfam" id="PF11955"/>
    </source>
</evidence>
<evidence type="ECO:0000313" key="3">
    <source>
        <dbReference type="Proteomes" id="UP001370490"/>
    </source>
</evidence>
<dbReference type="Pfam" id="PF11955">
    <property type="entry name" value="PORR"/>
    <property type="match status" value="1"/>
</dbReference>
<name>A0AAN8VXZ2_9MAGN</name>
<keyword evidence="3" id="KW-1185">Reference proteome</keyword>
<gene>
    <name evidence="2" type="ORF">RJ641_031659</name>
</gene>
<organism evidence="2 3">
    <name type="scientific">Dillenia turbinata</name>
    <dbReference type="NCBI Taxonomy" id="194707"/>
    <lineage>
        <taxon>Eukaryota</taxon>
        <taxon>Viridiplantae</taxon>
        <taxon>Streptophyta</taxon>
        <taxon>Embryophyta</taxon>
        <taxon>Tracheophyta</taxon>
        <taxon>Spermatophyta</taxon>
        <taxon>Magnoliopsida</taxon>
        <taxon>eudicotyledons</taxon>
        <taxon>Gunneridae</taxon>
        <taxon>Pentapetalae</taxon>
        <taxon>Dilleniales</taxon>
        <taxon>Dilleniaceae</taxon>
        <taxon>Dillenia</taxon>
    </lineage>
</organism>
<proteinExistence type="predicted"/>
<dbReference type="PANTHER" id="PTHR31476">
    <property type="entry name" value="PROTEIN WHAT'S THIS FACTOR 1 HOMOLOG, CHLOROPLASTIC"/>
    <property type="match status" value="1"/>
</dbReference>
<reference evidence="2 3" key="1">
    <citation type="submission" date="2023-12" db="EMBL/GenBank/DDBJ databases">
        <title>A high-quality genome assembly for Dillenia turbinata (Dilleniales).</title>
        <authorList>
            <person name="Chanderbali A."/>
        </authorList>
    </citation>
    <scope>NUCLEOTIDE SEQUENCE [LARGE SCALE GENOMIC DNA]</scope>
    <source>
        <strain evidence="2">LSX21</strain>
        <tissue evidence="2">Leaf</tissue>
    </source>
</reference>
<dbReference type="PANTHER" id="PTHR31476:SF14">
    <property type="entry name" value="OS09G0473400 PROTEIN"/>
    <property type="match status" value="1"/>
</dbReference>
<feature type="domain" description="PORR" evidence="1">
    <location>
        <begin position="1"/>
        <end position="77"/>
    </location>
</feature>
<accession>A0AAN8VXZ2</accession>
<sequence>MSKDKRIPLSKIYRTRLLFGIPEDFRDRVSNYPDYFRVVVENDGRRVLELVNCDPALAVSQLEKDFVLDEDKVKSVESLWQSPRVFQLHLKSPSNLVGVTSYWRFPCLQTKTYKPKHIN</sequence>
<dbReference type="InterPro" id="IPR045040">
    <property type="entry name" value="PORR_fam"/>
</dbReference>
<dbReference type="AlphaFoldDB" id="A0AAN8VXZ2"/>
<protein>
    <submittedName>
        <fullName evidence="2">Plant organelle RNA recognition domain</fullName>
    </submittedName>
</protein>